<name>A0ABU4IZ96_9VIBR</name>
<reference evidence="2 3" key="1">
    <citation type="submission" date="2023-11" db="EMBL/GenBank/DDBJ databases">
        <title>Plant-associative lifestyle of Vibrio porteresiae and its evolutionary dynamics.</title>
        <authorList>
            <person name="Rameshkumar N."/>
            <person name="Kirti K."/>
        </authorList>
    </citation>
    <scope>NUCLEOTIDE SEQUENCE [LARGE SCALE GENOMIC DNA]</scope>
    <source>
        <strain evidence="2 3">MSSRF7</strain>
    </source>
</reference>
<evidence type="ECO:0000313" key="2">
    <source>
        <dbReference type="EMBL" id="MDW6094727.1"/>
    </source>
</evidence>
<evidence type="ECO:0000256" key="1">
    <source>
        <dbReference type="SAM" id="Phobius"/>
    </source>
</evidence>
<evidence type="ECO:0008006" key="4">
    <source>
        <dbReference type="Google" id="ProtNLM"/>
    </source>
</evidence>
<evidence type="ECO:0000313" key="3">
    <source>
        <dbReference type="Proteomes" id="UP001279860"/>
    </source>
</evidence>
<dbReference type="Gene3D" id="1.25.40.10">
    <property type="entry name" value="Tetratricopeptide repeat domain"/>
    <property type="match status" value="1"/>
</dbReference>
<sequence>MKNVVINSLTGILGLTLSMCVFSYTLYDPQKFDEESYEIKKIDVNFDGKLDYVVYSKPFMGDELYFFVNKNNKYYLSLKGYNFSQDGGYIMTNIYPASDKSNRLNIRTSFPGAGNGEINYLISYENKKYFLDETIHTVRYSFDKDGRVDICTVKQNIDLQMLYSKSNISLHEIPSEDERDEKCTISFKITASIDDFIQRIREEPYSTYETTQRYEALINKYKITNKNVTQYNDLAYFLEKRGAYKESIFVLRHIVKDFPSRTVAYINLGDALWGKKDRDKAKDAYQTYINLMKEHGNESKIPKQVFKRVSL</sequence>
<keyword evidence="1" id="KW-0472">Membrane</keyword>
<dbReference type="InterPro" id="IPR011990">
    <property type="entry name" value="TPR-like_helical_dom_sf"/>
</dbReference>
<keyword evidence="1" id="KW-1133">Transmembrane helix</keyword>
<keyword evidence="1" id="KW-0812">Transmembrane</keyword>
<dbReference type="RefSeq" id="WP_318585701.1">
    <property type="nucleotide sequence ID" value="NZ_JAWRCP010000002.1"/>
</dbReference>
<feature type="transmembrane region" description="Helical" evidence="1">
    <location>
        <begin position="6"/>
        <end position="27"/>
    </location>
</feature>
<dbReference type="SUPFAM" id="SSF48452">
    <property type="entry name" value="TPR-like"/>
    <property type="match status" value="1"/>
</dbReference>
<dbReference type="Proteomes" id="UP001279860">
    <property type="component" value="Unassembled WGS sequence"/>
</dbReference>
<keyword evidence="3" id="KW-1185">Reference proteome</keyword>
<gene>
    <name evidence="2" type="ORF">SBX64_19455</name>
</gene>
<organism evidence="2 3">
    <name type="scientific">Vibrio rhizosphaerae</name>
    <dbReference type="NCBI Taxonomy" id="398736"/>
    <lineage>
        <taxon>Bacteria</taxon>
        <taxon>Pseudomonadati</taxon>
        <taxon>Pseudomonadota</taxon>
        <taxon>Gammaproteobacteria</taxon>
        <taxon>Vibrionales</taxon>
        <taxon>Vibrionaceae</taxon>
        <taxon>Vibrio</taxon>
    </lineage>
</organism>
<accession>A0ABU4IZ96</accession>
<comment type="caution">
    <text evidence="2">The sequence shown here is derived from an EMBL/GenBank/DDBJ whole genome shotgun (WGS) entry which is preliminary data.</text>
</comment>
<proteinExistence type="predicted"/>
<protein>
    <recommendedName>
        <fullName evidence="4">Tetratricopeptide repeat protein</fullName>
    </recommendedName>
</protein>
<dbReference type="EMBL" id="JAWRCP010000002">
    <property type="protein sequence ID" value="MDW6094727.1"/>
    <property type="molecule type" value="Genomic_DNA"/>
</dbReference>